<name>A0ABT2RY46_9FIRM</name>
<proteinExistence type="predicted"/>
<dbReference type="EMBL" id="JAOQKC010000011">
    <property type="protein sequence ID" value="MCU6697147.1"/>
    <property type="molecule type" value="Genomic_DNA"/>
</dbReference>
<accession>A0ABT2RY46</accession>
<protein>
    <submittedName>
        <fullName evidence="1">DUF5685 family protein</fullName>
    </submittedName>
</protein>
<dbReference type="InterPro" id="IPR043740">
    <property type="entry name" value="DUF5685"/>
</dbReference>
<comment type="caution">
    <text evidence="1">The sequence shown here is derived from an EMBL/GenBank/DDBJ whole genome shotgun (WGS) entry which is preliminary data.</text>
</comment>
<gene>
    <name evidence="1" type="ORF">OCV63_09575</name>
</gene>
<dbReference type="Pfam" id="PF18937">
    <property type="entry name" value="DUF5685"/>
    <property type="match status" value="1"/>
</dbReference>
<sequence length="274" mass="32104">MFGYIECNRSKLSKEEQERYRSVYCGLCRNLKLRYGELERMSLSYDMTFVILFLSSLYEPKEETADFRCGIHPLRPRSGVENRFTEYAADMTVALAYYKALDDWKDEKKAGKRWYGDRLKKAYAEVEKVYPRQCKAITDSLQELDFIEQAPGANADQAINCSGRMLSELFVYEEDFWSNSLRAFGYELGRFIYLMDAAMDYKKDMKTGNYNPLFEMKKKPEEMEPILGLPLGNAMEVFEKLPLVQDEHLLRNILYGGVWQQYYAKIRGKEKTDG</sequence>
<keyword evidence="2" id="KW-1185">Reference proteome</keyword>
<reference evidence="1 2" key="1">
    <citation type="journal article" date="2021" name="ISME Commun">
        <title>Automated analysis of genomic sequences facilitates high-throughput and comprehensive description of bacteria.</title>
        <authorList>
            <person name="Hitch T.C.A."/>
        </authorList>
    </citation>
    <scope>NUCLEOTIDE SEQUENCE [LARGE SCALE GENOMIC DNA]</scope>
    <source>
        <strain evidence="1 2">Sanger_04</strain>
    </source>
</reference>
<evidence type="ECO:0000313" key="1">
    <source>
        <dbReference type="EMBL" id="MCU6697147.1"/>
    </source>
</evidence>
<dbReference type="Proteomes" id="UP001652461">
    <property type="component" value="Unassembled WGS sequence"/>
</dbReference>
<organism evidence="1 2">
    <name type="scientific">Laedolimicola ammoniilytica</name>
    <dbReference type="NCBI Taxonomy" id="2981771"/>
    <lineage>
        <taxon>Bacteria</taxon>
        <taxon>Bacillati</taxon>
        <taxon>Bacillota</taxon>
        <taxon>Clostridia</taxon>
        <taxon>Lachnospirales</taxon>
        <taxon>Lachnospiraceae</taxon>
        <taxon>Laedolimicola</taxon>
    </lineage>
</organism>
<evidence type="ECO:0000313" key="2">
    <source>
        <dbReference type="Proteomes" id="UP001652461"/>
    </source>
</evidence>
<dbReference type="RefSeq" id="WP_262670769.1">
    <property type="nucleotide sequence ID" value="NZ_JAOQKC010000011.1"/>
</dbReference>